<dbReference type="EMBL" id="VSSQ01000093">
    <property type="protein sequence ID" value="MPL75991.1"/>
    <property type="molecule type" value="Genomic_DNA"/>
</dbReference>
<sequence length="267" mass="30351">MKVNRKLSIAANSLAYYLLSYFFVFIVHQAFTILAARLFRFNIELNYTNVKFLVSRYEWYFDSVKIIYSAGPLACMMLSLFMIVVAFRYREYSGKLKLFFLWGFVHSLSMLLGSAYAGALLGEGFGHVLIWMFLPDTGKLIVTLVSLFLLAAAGFAITRLFLLSGNSYYNHLKTDGIASFLMFQLVIPFIAGTILIILLRLPVDFYEILRIVTPVMIVLPVWLNSQGSTDLFYDETPREIKTSGNLMIAALIIIGLYRLALNCPVQF</sequence>
<feature type="transmembrane region" description="Helical" evidence="1">
    <location>
        <begin position="205"/>
        <end position="223"/>
    </location>
</feature>
<proteinExistence type="predicted"/>
<evidence type="ECO:0000256" key="1">
    <source>
        <dbReference type="SAM" id="Phobius"/>
    </source>
</evidence>
<comment type="caution">
    <text evidence="2">The sequence shown here is derived from an EMBL/GenBank/DDBJ whole genome shotgun (WGS) entry which is preliminary data.</text>
</comment>
<feature type="transmembrane region" description="Helical" evidence="1">
    <location>
        <begin position="176"/>
        <end position="199"/>
    </location>
</feature>
<feature type="transmembrane region" description="Helical" evidence="1">
    <location>
        <begin position="66"/>
        <end position="87"/>
    </location>
</feature>
<name>A0A644UAI7_9ZZZZ</name>
<keyword evidence="1" id="KW-0812">Transmembrane</keyword>
<feature type="transmembrane region" description="Helical" evidence="1">
    <location>
        <begin position="14"/>
        <end position="39"/>
    </location>
</feature>
<protein>
    <submittedName>
        <fullName evidence="2">Uncharacterized protein</fullName>
    </submittedName>
</protein>
<feature type="transmembrane region" description="Helical" evidence="1">
    <location>
        <begin position="141"/>
        <end position="164"/>
    </location>
</feature>
<feature type="transmembrane region" description="Helical" evidence="1">
    <location>
        <begin position="244"/>
        <end position="261"/>
    </location>
</feature>
<organism evidence="2">
    <name type="scientific">bioreactor metagenome</name>
    <dbReference type="NCBI Taxonomy" id="1076179"/>
    <lineage>
        <taxon>unclassified sequences</taxon>
        <taxon>metagenomes</taxon>
        <taxon>ecological metagenomes</taxon>
    </lineage>
</organism>
<feature type="transmembrane region" description="Helical" evidence="1">
    <location>
        <begin position="99"/>
        <end position="121"/>
    </location>
</feature>
<keyword evidence="1" id="KW-0472">Membrane</keyword>
<gene>
    <name evidence="2" type="ORF">SDC9_21836</name>
</gene>
<keyword evidence="1" id="KW-1133">Transmembrane helix</keyword>
<evidence type="ECO:0000313" key="2">
    <source>
        <dbReference type="EMBL" id="MPL75991.1"/>
    </source>
</evidence>
<reference evidence="2" key="1">
    <citation type="submission" date="2019-08" db="EMBL/GenBank/DDBJ databases">
        <authorList>
            <person name="Kucharzyk K."/>
            <person name="Murdoch R.W."/>
            <person name="Higgins S."/>
            <person name="Loffler F."/>
        </authorList>
    </citation>
    <scope>NUCLEOTIDE SEQUENCE</scope>
</reference>
<dbReference type="AlphaFoldDB" id="A0A644UAI7"/>
<accession>A0A644UAI7</accession>